<evidence type="ECO:0000313" key="4">
    <source>
        <dbReference type="Proteomes" id="UP001231941"/>
    </source>
</evidence>
<evidence type="ECO:0000259" key="2">
    <source>
        <dbReference type="Pfam" id="PF13038"/>
    </source>
</evidence>
<name>A0ABT9J1P4_9BACL</name>
<gene>
    <name evidence="3" type="ORF">Q5Y73_15625</name>
</gene>
<sequence length="130" mass="15082">MNLQIKLRILTPTIVFLICGVYSFLFYDKSVYQTLINTTFMVGIFCLSLSAVVFVSNGWFKPVYKFIIRRKKPSKEELDESLVNYQVDANVLNEREIIKQKKQHIRKESMLLPLITAIPLIITSIVLLLL</sequence>
<organism evidence="3 4">
    <name type="scientific">Chengkuizengella axinellae</name>
    <dbReference type="NCBI Taxonomy" id="3064388"/>
    <lineage>
        <taxon>Bacteria</taxon>
        <taxon>Bacillati</taxon>
        <taxon>Bacillota</taxon>
        <taxon>Bacilli</taxon>
        <taxon>Bacillales</taxon>
        <taxon>Paenibacillaceae</taxon>
        <taxon>Chengkuizengella</taxon>
    </lineage>
</organism>
<comment type="caution">
    <text evidence="3">The sequence shown here is derived from an EMBL/GenBank/DDBJ whole genome shotgun (WGS) entry which is preliminary data.</text>
</comment>
<dbReference type="InterPro" id="IPR025007">
    <property type="entry name" value="DUF3899"/>
</dbReference>
<feature type="transmembrane region" description="Helical" evidence="1">
    <location>
        <begin position="39"/>
        <end position="60"/>
    </location>
</feature>
<protein>
    <submittedName>
        <fullName evidence="3">DUF3899 domain-containing protein</fullName>
    </submittedName>
</protein>
<reference evidence="3 4" key="1">
    <citation type="submission" date="2023-08" db="EMBL/GenBank/DDBJ databases">
        <authorList>
            <person name="Park J.-S."/>
        </authorList>
    </citation>
    <scope>NUCLEOTIDE SEQUENCE [LARGE SCALE GENOMIC DNA]</scope>
    <source>
        <strain evidence="3 4">2205SS18-9</strain>
    </source>
</reference>
<accession>A0ABT9J1P4</accession>
<keyword evidence="1" id="KW-0472">Membrane</keyword>
<feature type="transmembrane region" description="Helical" evidence="1">
    <location>
        <begin position="110"/>
        <end position="129"/>
    </location>
</feature>
<evidence type="ECO:0000256" key="1">
    <source>
        <dbReference type="SAM" id="Phobius"/>
    </source>
</evidence>
<keyword evidence="1" id="KW-0812">Transmembrane</keyword>
<keyword evidence="1" id="KW-1133">Transmembrane helix</keyword>
<feature type="domain" description="DUF3899" evidence="2">
    <location>
        <begin position="36"/>
        <end position="129"/>
    </location>
</feature>
<dbReference type="RefSeq" id="WP_305992845.1">
    <property type="nucleotide sequence ID" value="NZ_JAVAMP010000008.1"/>
</dbReference>
<dbReference type="Pfam" id="PF13038">
    <property type="entry name" value="DUF3899"/>
    <property type="match status" value="1"/>
</dbReference>
<keyword evidence="4" id="KW-1185">Reference proteome</keyword>
<dbReference type="EMBL" id="JAVAMP010000008">
    <property type="protein sequence ID" value="MDP5275539.1"/>
    <property type="molecule type" value="Genomic_DNA"/>
</dbReference>
<dbReference type="Proteomes" id="UP001231941">
    <property type="component" value="Unassembled WGS sequence"/>
</dbReference>
<feature type="transmembrane region" description="Helical" evidence="1">
    <location>
        <begin position="7"/>
        <end position="27"/>
    </location>
</feature>
<evidence type="ECO:0000313" key="3">
    <source>
        <dbReference type="EMBL" id="MDP5275539.1"/>
    </source>
</evidence>
<proteinExistence type="predicted"/>